<evidence type="ECO:0000256" key="1">
    <source>
        <dbReference type="ARBA" id="ARBA00004141"/>
    </source>
</evidence>
<feature type="transmembrane region" description="Helical" evidence="5">
    <location>
        <begin position="101"/>
        <end position="119"/>
    </location>
</feature>
<reference evidence="6 7" key="1">
    <citation type="submission" date="2019-06" db="EMBL/GenBank/DDBJ databases">
        <title>Sequencing the genomes of 1000 actinobacteria strains.</title>
        <authorList>
            <person name="Klenk H.-P."/>
        </authorList>
    </citation>
    <scope>NUCLEOTIDE SEQUENCE [LARGE SCALE GENOMIC DNA]</scope>
    <source>
        <strain evidence="6 7">DSM 43186</strain>
    </source>
</reference>
<sequence length="124" mass="12973">MNIVLWVIAGLLSLMFLVAGVMKLARSKQDLAASGMTWTEDFPERTVRLIGVLEVLAAAGLILPPATGIAPVLAPLAAAGVVLLMCGAAVVHLRRKERAQIAVNVVAGLLAALVAWGRFGPYAF</sequence>
<accession>A0A543IY77</accession>
<dbReference type="InterPro" id="IPR032808">
    <property type="entry name" value="DoxX"/>
</dbReference>
<evidence type="ECO:0000256" key="3">
    <source>
        <dbReference type="ARBA" id="ARBA00022989"/>
    </source>
</evidence>
<proteinExistence type="predicted"/>
<keyword evidence="2 5" id="KW-0812">Transmembrane</keyword>
<protein>
    <submittedName>
        <fullName evidence="6">DoxX-like protein</fullName>
    </submittedName>
</protein>
<dbReference type="Proteomes" id="UP000319213">
    <property type="component" value="Unassembled WGS sequence"/>
</dbReference>
<feature type="transmembrane region" description="Helical" evidence="5">
    <location>
        <begin position="72"/>
        <end position="94"/>
    </location>
</feature>
<dbReference type="GO" id="GO:0016020">
    <property type="term" value="C:membrane"/>
    <property type="evidence" value="ECO:0007669"/>
    <property type="project" value="UniProtKB-SubCell"/>
</dbReference>
<dbReference type="Pfam" id="PF13564">
    <property type="entry name" value="DoxX_2"/>
    <property type="match status" value="1"/>
</dbReference>
<dbReference type="RefSeq" id="WP_142259532.1">
    <property type="nucleotide sequence ID" value="NZ_BMPV01000001.1"/>
</dbReference>
<feature type="transmembrane region" description="Helical" evidence="5">
    <location>
        <begin position="46"/>
        <end position="66"/>
    </location>
</feature>
<keyword evidence="3 5" id="KW-1133">Transmembrane helix</keyword>
<evidence type="ECO:0000256" key="2">
    <source>
        <dbReference type="ARBA" id="ARBA00022692"/>
    </source>
</evidence>
<dbReference type="OrthoDB" id="3790625at2"/>
<evidence type="ECO:0000313" key="7">
    <source>
        <dbReference type="Proteomes" id="UP000319213"/>
    </source>
</evidence>
<comment type="caution">
    <text evidence="6">The sequence shown here is derived from an EMBL/GenBank/DDBJ whole genome shotgun (WGS) entry which is preliminary data.</text>
</comment>
<gene>
    <name evidence="6" type="ORF">FHX40_2239</name>
</gene>
<evidence type="ECO:0000313" key="6">
    <source>
        <dbReference type="EMBL" id="TQM75529.1"/>
    </source>
</evidence>
<organism evidence="6 7">
    <name type="scientific">Thermopolyspora flexuosa</name>
    <dbReference type="NCBI Taxonomy" id="103836"/>
    <lineage>
        <taxon>Bacteria</taxon>
        <taxon>Bacillati</taxon>
        <taxon>Actinomycetota</taxon>
        <taxon>Actinomycetes</taxon>
        <taxon>Streptosporangiales</taxon>
        <taxon>Streptosporangiaceae</taxon>
        <taxon>Thermopolyspora</taxon>
    </lineage>
</organism>
<evidence type="ECO:0000256" key="4">
    <source>
        <dbReference type="ARBA" id="ARBA00023136"/>
    </source>
</evidence>
<name>A0A543IY77_9ACTN</name>
<comment type="subcellular location">
    <subcellularLocation>
        <location evidence="1">Membrane</location>
        <topology evidence="1">Multi-pass membrane protein</topology>
    </subcellularLocation>
</comment>
<dbReference type="AlphaFoldDB" id="A0A543IY77"/>
<evidence type="ECO:0000256" key="5">
    <source>
        <dbReference type="SAM" id="Phobius"/>
    </source>
</evidence>
<keyword evidence="4 5" id="KW-0472">Membrane</keyword>
<dbReference type="EMBL" id="VFPQ01000001">
    <property type="protein sequence ID" value="TQM75529.1"/>
    <property type="molecule type" value="Genomic_DNA"/>
</dbReference>
<keyword evidence="7" id="KW-1185">Reference proteome</keyword>
<feature type="transmembrane region" description="Helical" evidence="5">
    <location>
        <begin position="6"/>
        <end position="25"/>
    </location>
</feature>